<dbReference type="EMBL" id="JASPKY010001258">
    <property type="protein sequence ID" value="KAK9675128.1"/>
    <property type="molecule type" value="Genomic_DNA"/>
</dbReference>
<accession>A0AAW1HFS1</accession>
<proteinExistence type="predicted"/>
<evidence type="ECO:0000313" key="2">
    <source>
        <dbReference type="EMBL" id="KAK9675128.1"/>
    </source>
</evidence>
<reference evidence="2 3" key="2">
    <citation type="journal article" date="2024" name="BMC Genomics">
        <title>De novo assembly and annotation of Popillia japonica's genome with initial clues to its potential as an invasive pest.</title>
        <authorList>
            <person name="Cucini C."/>
            <person name="Boschi S."/>
            <person name="Funari R."/>
            <person name="Cardaioli E."/>
            <person name="Iannotti N."/>
            <person name="Marturano G."/>
            <person name="Paoli F."/>
            <person name="Bruttini M."/>
            <person name="Carapelli A."/>
            <person name="Frati F."/>
            <person name="Nardi F."/>
        </authorList>
    </citation>
    <scope>NUCLEOTIDE SEQUENCE [LARGE SCALE GENOMIC DNA]</scope>
    <source>
        <strain evidence="2">DMR45628</strain>
    </source>
</reference>
<dbReference type="EMBL" id="JASPKY010001262">
    <property type="protein sequence ID" value="KAK9675122.1"/>
    <property type="molecule type" value="Genomic_DNA"/>
</dbReference>
<gene>
    <name evidence="2" type="ORF">QE152_g40620</name>
    <name evidence="1" type="ORF">QE152_g40625</name>
</gene>
<keyword evidence="3" id="KW-1185">Reference proteome</keyword>
<sequence length="118" mass="13134">MAPKTDYENIQPSTKLVAVHVTSLPPTKLNKFLQLFRCFAAENVDDGNKTLSNYYSPPPTFQNTNSKSIIELEHTPSRLDTTSVTSGEISNSSLKNVDRALLEEELGIRIHTTSKQIV</sequence>
<evidence type="ECO:0000313" key="1">
    <source>
        <dbReference type="EMBL" id="KAK9675122.1"/>
    </source>
</evidence>
<comment type="caution">
    <text evidence="2">The sequence shown here is derived from an EMBL/GenBank/DDBJ whole genome shotgun (WGS) entry which is preliminary data.</text>
</comment>
<name>A0AAW1HFS1_POPJA</name>
<reference evidence="2" key="1">
    <citation type="submission" date="2023-05" db="EMBL/GenBank/DDBJ databases">
        <authorList>
            <person name="Nardi F."/>
            <person name="Carapelli A."/>
            <person name="Cucini C."/>
        </authorList>
    </citation>
    <scope>NUCLEOTIDE SEQUENCE</scope>
    <source>
        <strain evidence="2">DMR45628</strain>
        <tissue evidence="2">Testes</tissue>
    </source>
</reference>
<organism evidence="2 3">
    <name type="scientific">Popillia japonica</name>
    <name type="common">Japanese beetle</name>
    <dbReference type="NCBI Taxonomy" id="7064"/>
    <lineage>
        <taxon>Eukaryota</taxon>
        <taxon>Metazoa</taxon>
        <taxon>Ecdysozoa</taxon>
        <taxon>Arthropoda</taxon>
        <taxon>Hexapoda</taxon>
        <taxon>Insecta</taxon>
        <taxon>Pterygota</taxon>
        <taxon>Neoptera</taxon>
        <taxon>Endopterygota</taxon>
        <taxon>Coleoptera</taxon>
        <taxon>Polyphaga</taxon>
        <taxon>Scarabaeiformia</taxon>
        <taxon>Scarabaeidae</taxon>
        <taxon>Rutelinae</taxon>
        <taxon>Popillia</taxon>
    </lineage>
</organism>
<protein>
    <submittedName>
        <fullName evidence="2">Uncharacterized protein</fullName>
    </submittedName>
</protein>
<dbReference type="Proteomes" id="UP001458880">
    <property type="component" value="Unassembled WGS sequence"/>
</dbReference>
<dbReference type="AlphaFoldDB" id="A0AAW1HFS1"/>
<evidence type="ECO:0000313" key="3">
    <source>
        <dbReference type="Proteomes" id="UP001458880"/>
    </source>
</evidence>